<gene>
    <name evidence="5" type="ORF">A3L02_04650</name>
</gene>
<name>A0A218P1V1_THECE</name>
<dbReference type="SUPFAM" id="SSF102215">
    <property type="entry name" value="Creatininase"/>
    <property type="match status" value="1"/>
</dbReference>
<dbReference type="GO" id="GO:0009231">
    <property type="term" value="P:riboflavin biosynthetic process"/>
    <property type="evidence" value="ECO:0007669"/>
    <property type="project" value="TreeGrafter"/>
</dbReference>
<keyword evidence="6" id="KW-1185">Reference proteome</keyword>
<dbReference type="OrthoDB" id="46121at2157"/>
<dbReference type="Gene3D" id="3.40.50.10310">
    <property type="entry name" value="Creatininase"/>
    <property type="match status" value="1"/>
</dbReference>
<evidence type="ECO:0000313" key="6">
    <source>
        <dbReference type="Proteomes" id="UP000197156"/>
    </source>
</evidence>
<keyword evidence="4" id="KW-0862">Zinc</keyword>
<reference evidence="5 6" key="1">
    <citation type="submission" date="2016-03" db="EMBL/GenBank/DDBJ databases">
        <title>Complete genome sequence of Thermococcus celer.</title>
        <authorList>
            <person name="Oger P.M."/>
        </authorList>
    </citation>
    <scope>NUCLEOTIDE SEQUENCE [LARGE SCALE GENOMIC DNA]</scope>
    <source>
        <strain evidence="5 6">Vu 13</strain>
    </source>
</reference>
<dbReference type="KEGG" id="tce:A3L02_04650"/>
<dbReference type="PANTHER" id="PTHR35005">
    <property type="entry name" value="3-DEHYDRO-SCYLLO-INOSOSE HYDROLASE"/>
    <property type="match status" value="1"/>
</dbReference>
<protein>
    <submittedName>
        <fullName evidence="5">Amidase</fullName>
    </submittedName>
</protein>
<keyword evidence="2" id="KW-0479">Metal-binding</keyword>
<dbReference type="GeneID" id="33324021"/>
<dbReference type="Pfam" id="PF02633">
    <property type="entry name" value="Creatininase"/>
    <property type="match status" value="1"/>
</dbReference>
<evidence type="ECO:0000256" key="2">
    <source>
        <dbReference type="ARBA" id="ARBA00022723"/>
    </source>
</evidence>
<dbReference type="Proteomes" id="UP000197156">
    <property type="component" value="Chromosome"/>
</dbReference>
<organism evidence="5 6">
    <name type="scientific">Thermococcus celer Vu 13 = JCM 8558</name>
    <dbReference type="NCBI Taxonomy" id="1293037"/>
    <lineage>
        <taxon>Archaea</taxon>
        <taxon>Methanobacteriati</taxon>
        <taxon>Methanobacteriota</taxon>
        <taxon>Thermococci</taxon>
        <taxon>Thermococcales</taxon>
        <taxon>Thermococcaceae</taxon>
        <taxon>Thermococcus</taxon>
    </lineage>
</organism>
<dbReference type="GO" id="GO:0016811">
    <property type="term" value="F:hydrolase activity, acting on carbon-nitrogen (but not peptide) bonds, in linear amides"/>
    <property type="evidence" value="ECO:0007669"/>
    <property type="project" value="TreeGrafter"/>
</dbReference>
<sequence length="241" mass="26671">MRMEELTWPEFEKLKGSVDTVILPVGSVEAHGRHLPLGTDTFAPLEIAKRVEERLQELGFGVLVAPPVWYGHTFVLNAYPGTVNVGGGAFMAYVREIMREFAVEGFRRIVLLNGHGGNYSPLVLAAEEVAQEFPETEVWLVNWWLDFREDILSVCSSQGHAGEDETSVMLAIRPGLVRMEEARGRKRRSKVRVIKRDVGRELFPDGVNDDPSGATAEKGEAILSVVSEKIARLIAGENDGT</sequence>
<dbReference type="InterPro" id="IPR024087">
    <property type="entry name" value="Creatininase-like_sf"/>
</dbReference>
<dbReference type="AlphaFoldDB" id="A0A218P1V1"/>
<keyword evidence="3" id="KW-0378">Hydrolase</keyword>
<dbReference type="PANTHER" id="PTHR35005:SF1">
    <property type="entry name" value="2-AMINO-5-FORMYLAMINO-6-RIBOSYLAMINOPYRIMIDIN-4(3H)-ONE 5'-MONOPHOSPHATE DEFORMYLASE"/>
    <property type="match status" value="1"/>
</dbReference>
<evidence type="ECO:0000313" key="5">
    <source>
        <dbReference type="EMBL" id="ASI98898.1"/>
    </source>
</evidence>
<evidence type="ECO:0000256" key="4">
    <source>
        <dbReference type="ARBA" id="ARBA00022833"/>
    </source>
</evidence>
<dbReference type="EMBL" id="CP014854">
    <property type="protein sequence ID" value="ASI98898.1"/>
    <property type="molecule type" value="Genomic_DNA"/>
</dbReference>
<accession>A0A218P1V1</accession>
<dbReference type="RefSeq" id="WP_088862852.1">
    <property type="nucleotide sequence ID" value="NZ_CP014854.1"/>
</dbReference>
<evidence type="ECO:0000256" key="3">
    <source>
        <dbReference type="ARBA" id="ARBA00022801"/>
    </source>
</evidence>
<evidence type="ECO:0000256" key="1">
    <source>
        <dbReference type="ARBA" id="ARBA00001947"/>
    </source>
</evidence>
<dbReference type="InterPro" id="IPR003785">
    <property type="entry name" value="Creatininase/forma_Hydrolase"/>
</dbReference>
<comment type="cofactor">
    <cofactor evidence="1">
        <name>Zn(2+)</name>
        <dbReference type="ChEBI" id="CHEBI:29105"/>
    </cofactor>
</comment>
<dbReference type="GO" id="GO:0046872">
    <property type="term" value="F:metal ion binding"/>
    <property type="evidence" value="ECO:0007669"/>
    <property type="project" value="UniProtKB-KW"/>
</dbReference>
<proteinExistence type="predicted"/>